<sequence length="259" mass="28302">MKHLAPIIAGAIIMTTTSTEAQQPTNEGRRFSPEQVRSVAPALEQYTQDRLYSDVWNRPGLSSRDRSLVTLAALIARGEAPELTQYADLAIESGVTPAEISEVITHLAYYSGWGKAMAAVGPVGEVFAKRGIEADQLAAIRPDPLPLDEKAEAQRAARVGEQFNTVAPGLVQYTTDYLFRDLWLRPDLKPRDRSLVTVAALISAGQVEQITYHLNRAMDSGLTEEQASEVITHLAFYAGWPSAMSALPVAKGVLEKRRS</sequence>
<feature type="domain" description="Carboxymuconolactone decarboxylase-like" evidence="1">
    <location>
        <begin position="41"/>
        <end position="121"/>
    </location>
</feature>
<dbReference type="OrthoDB" id="9801400at2"/>
<dbReference type="AlphaFoldDB" id="A0A1H2EAI5"/>
<dbReference type="RefSeq" id="WP_057722494.1">
    <property type="nucleotide sequence ID" value="NZ_JYLM01000002.1"/>
</dbReference>
<dbReference type="PANTHER" id="PTHR33570">
    <property type="entry name" value="4-CARBOXYMUCONOLACTONE DECARBOXYLASE FAMILY PROTEIN"/>
    <property type="match status" value="1"/>
</dbReference>
<reference evidence="2 3" key="1">
    <citation type="submission" date="2016-10" db="EMBL/GenBank/DDBJ databases">
        <authorList>
            <person name="Varghese N."/>
            <person name="Submissions S."/>
        </authorList>
    </citation>
    <scope>NUCLEOTIDE SEQUENCE [LARGE SCALE GENOMIC DNA]</scope>
    <source>
        <strain evidence="2 3">BS2775</strain>
    </source>
</reference>
<dbReference type="Gene3D" id="1.20.1290.10">
    <property type="entry name" value="AhpD-like"/>
    <property type="match status" value="1"/>
</dbReference>
<name>A0A1H2EAI5_9PSED</name>
<evidence type="ECO:0000313" key="3">
    <source>
        <dbReference type="Proteomes" id="UP000183653"/>
    </source>
</evidence>
<dbReference type="InterPro" id="IPR052512">
    <property type="entry name" value="4CMD/NDH-1_regulator"/>
</dbReference>
<dbReference type="Pfam" id="PF02627">
    <property type="entry name" value="CMD"/>
    <property type="match status" value="2"/>
</dbReference>
<protein>
    <submittedName>
        <fullName evidence="2">4-carboxymuconolactone decarboxylase</fullName>
    </submittedName>
</protein>
<organism evidence="2 3">
    <name type="scientific">Pseudomonas orientalis</name>
    <dbReference type="NCBI Taxonomy" id="76758"/>
    <lineage>
        <taxon>Bacteria</taxon>
        <taxon>Pseudomonadati</taxon>
        <taxon>Pseudomonadota</taxon>
        <taxon>Gammaproteobacteria</taxon>
        <taxon>Pseudomonadales</taxon>
        <taxon>Pseudomonadaceae</taxon>
        <taxon>Pseudomonas</taxon>
    </lineage>
</organism>
<accession>A0A1H2EAI5</accession>
<feature type="domain" description="Carboxymuconolactone decarboxylase-like" evidence="1">
    <location>
        <begin position="168"/>
        <end position="251"/>
    </location>
</feature>
<evidence type="ECO:0000313" key="2">
    <source>
        <dbReference type="EMBL" id="SDT92127.1"/>
    </source>
</evidence>
<dbReference type="InterPro" id="IPR029032">
    <property type="entry name" value="AhpD-like"/>
</dbReference>
<evidence type="ECO:0000259" key="1">
    <source>
        <dbReference type="Pfam" id="PF02627"/>
    </source>
</evidence>
<keyword evidence="3" id="KW-1185">Reference proteome</keyword>
<dbReference type="Proteomes" id="UP000183653">
    <property type="component" value="Chromosome I"/>
</dbReference>
<dbReference type="GO" id="GO:0051920">
    <property type="term" value="F:peroxiredoxin activity"/>
    <property type="evidence" value="ECO:0007669"/>
    <property type="project" value="InterPro"/>
</dbReference>
<dbReference type="PANTHER" id="PTHR33570:SF9">
    <property type="entry name" value="BLL4600 PROTEIN"/>
    <property type="match status" value="1"/>
</dbReference>
<gene>
    <name evidence="2" type="ORF">SAMN04490197_0928</name>
</gene>
<dbReference type="SUPFAM" id="SSF69118">
    <property type="entry name" value="AhpD-like"/>
    <property type="match status" value="1"/>
</dbReference>
<dbReference type="InterPro" id="IPR003779">
    <property type="entry name" value="CMD-like"/>
</dbReference>
<proteinExistence type="predicted"/>
<dbReference type="EMBL" id="LT629782">
    <property type="protein sequence ID" value="SDT92127.1"/>
    <property type="molecule type" value="Genomic_DNA"/>
</dbReference>